<name>A0ABV9KIM7_9RHOB</name>
<evidence type="ECO:0008006" key="4">
    <source>
        <dbReference type="Google" id="ProtNLM"/>
    </source>
</evidence>
<keyword evidence="1" id="KW-0812">Transmembrane</keyword>
<dbReference type="RefSeq" id="WP_380718475.1">
    <property type="nucleotide sequence ID" value="NZ_JBHSGI010000024.1"/>
</dbReference>
<dbReference type="PANTHER" id="PTHR33802:SF1">
    <property type="entry name" value="XK-RELATED PROTEIN"/>
    <property type="match status" value="1"/>
</dbReference>
<gene>
    <name evidence="2" type="ORF">ACFO5X_15475</name>
</gene>
<feature type="transmembrane region" description="Helical" evidence="1">
    <location>
        <begin position="189"/>
        <end position="207"/>
    </location>
</feature>
<keyword evidence="3" id="KW-1185">Reference proteome</keyword>
<evidence type="ECO:0000313" key="3">
    <source>
        <dbReference type="Proteomes" id="UP001595973"/>
    </source>
</evidence>
<dbReference type="InterPro" id="IPR038330">
    <property type="entry name" value="TspO/MBR-related_sf"/>
</dbReference>
<keyword evidence="1" id="KW-0472">Membrane</keyword>
<keyword evidence="1" id="KW-1133">Transmembrane helix</keyword>
<accession>A0ABV9KIM7</accession>
<comment type="caution">
    <text evidence="2">The sequence shown here is derived from an EMBL/GenBank/DDBJ whole genome shotgun (WGS) entry which is preliminary data.</text>
</comment>
<organism evidence="2 3">
    <name type="scientific">Seohaeicola nanhaiensis</name>
    <dbReference type="NCBI Taxonomy" id="1387282"/>
    <lineage>
        <taxon>Bacteria</taxon>
        <taxon>Pseudomonadati</taxon>
        <taxon>Pseudomonadota</taxon>
        <taxon>Alphaproteobacteria</taxon>
        <taxon>Rhodobacterales</taxon>
        <taxon>Roseobacteraceae</taxon>
        <taxon>Seohaeicola</taxon>
    </lineage>
</organism>
<reference evidence="3" key="1">
    <citation type="journal article" date="2019" name="Int. J. Syst. Evol. Microbiol.">
        <title>The Global Catalogue of Microorganisms (GCM) 10K type strain sequencing project: providing services to taxonomists for standard genome sequencing and annotation.</title>
        <authorList>
            <consortium name="The Broad Institute Genomics Platform"/>
            <consortium name="The Broad Institute Genome Sequencing Center for Infectious Disease"/>
            <person name="Wu L."/>
            <person name="Ma J."/>
        </authorList>
    </citation>
    <scope>NUCLEOTIDE SEQUENCE [LARGE SCALE GENOMIC DNA]</scope>
    <source>
        <strain evidence="3">CGMCC 4.7283</strain>
    </source>
</reference>
<feature type="transmembrane region" description="Helical" evidence="1">
    <location>
        <begin position="47"/>
        <end position="69"/>
    </location>
</feature>
<dbReference type="Gene3D" id="1.20.1260.100">
    <property type="entry name" value="TspO/MBR protein"/>
    <property type="match status" value="1"/>
</dbReference>
<feature type="transmembrane region" description="Helical" evidence="1">
    <location>
        <begin position="136"/>
        <end position="158"/>
    </location>
</feature>
<feature type="transmembrane region" description="Helical" evidence="1">
    <location>
        <begin position="81"/>
        <end position="98"/>
    </location>
</feature>
<proteinExistence type="predicted"/>
<dbReference type="EMBL" id="JBHSGI010000024">
    <property type="protein sequence ID" value="MFC4669964.1"/>
    <property type="molecule type" value="Genomic_DNA"/>
</dbReference>
<dbReference type="PANTHER" id="PTHR33802">
    <property type="entry name" value="SI:CH211-161H7.5-RELATED"/>
    <property type="match status" value="1"/>
</dbReference>
<sequence>MTNRGLAVGVVIASIAFALSPLLTPGFAGYSPEQFPVMVTSPPVQPAGWAFGIWGLIYLWLIAGALWGLLKAADDPDWRAMRAPLIGSLAIGTFWVAVANVSPVWATAMIVVMAVLAVLAMHRAGTSATLWQVRPVALYAGWLTAATGVGTGVVLGGYGILSPQVSALVMLVAVLIVALFVQGLRPREWAYPLAVIWALTGVIAANLPQDNWPVIALSALGILALAGRFALLRAQAVA</sequence>
<evidence type="ECO:0000313" key="2">
    <source>
        <dbReference type="EMBL" id="MFC4669964.1"/>
    </source>
</evidence>
<evidence type="ECO:0000256" key="1">
    <source>
        <dbReference type="SAM" id="Phobius"/>
    </source>
</evidence>
<feature type="transmembrane region" description="Helical" evidence="1">
    <location>
        <begin position="213"/>
        <end position="231"/>
    </location>
</feature>
<feature type="transmembrane region" description="Helical" evidence="1">
    <location>
        <begin position="164"/>
        <end position="182"/>
    </location>
</feature>
<dbReference type="Proteomes" id="UP001595973">
    <property type="component" value="Unassembled WGS sequence"/>
</dbReference>
<feature type="transmembrane region" description="Helical" evidence="1">
    <location>
        <begin position="104"/>
        <end position="124"/>
    </location>
</feature>
<protein>
    <recommendedName>
        <fullName evidence="4">Tryptophan-rich sensory protein</fullName>
    </recommendedName>
</protein>